<dbReference type="InterPro" id="IPR009061">
    <property type="entry name" value="DNA-bd_dom_put_sf"/>
</dbReference>
<evidence type="ECO:0000313" key="2">
    <source>
        <dbReference type="EMBL" id="MFC6397210.1"/>
    </source>
</evidence>
<organism evidence="2 3">
    <name type="scientific">Luteococcus sanguinis</name>
    <dbReference type="NCBI Taxonomy" id="174038"/>
    <lineage>
        <taxon>Bacteria</taxon>
        <taxon>Bacillati</taxon>
        <taxon>Actinomycetota</taxon>
        <taxon>Actinomycetes</taxon>
        <taxon>Propionibacteriales</taxon>
        <taxon>Propionibacteriaceae</taxon>
        <taxon>Luteococcus</taxon>
    </lineage>
</organism>
<dbReference type="Pfam" id="PF12728">
    <property type="entry name" value="HTH_17"/>
    <property type="match status" value="1"/>
</dbReference>
<keyword evidence="3" id="KW-1185">Reference proteome</keyword>
<feature type="domain" description="Helix-turn-helix" evidence="1">
    <location>
        <begin position="4"/>
        <end position="51"/>
    </location>
</feature>
<evidence type="ECO:0000313" key="3">
    <source>
        <dbReference type="Proteomes" id="UP001596266"/>
    </source>
</evidence>
<dbReference type="EMBL" id="JBHSUA010000018">
    <property type="protein sequence ID" value="MFC6397210.1"/>
    <property type="molecule type" value="Genomic_DNA"/>
</dbReference>
<comment type="caution">
    <text evidence="2">The sequence shown here is derived from an EMBL/GenBank/DDBJ whole genome shotgun (WGS) entry which is preliminary data.</text>
</comment>
<dbReference type="Proteomes" id="UP001596266">
    <property type="component" value="Unassembled WGS sequence"/>
</dbReference>
<protein>
    <submittedName>
        <fullName evidence="2">Helix-turn-helix domain-containing protein</fullName>
    </submittedName>
</protein>
<gene>
    <name evidence="2" type="ORF">ACFP57_09495</name>
</gene>
<dbReference type="NCBIfam" id="TIGR01764">
    <property type="entry name" value="excise"/>
    <property type="match status" value="1"/>
</dbReference>
<dbReference type="InterPro" id="IPR010093">
    <property type="entry name" value="SinI_DNA-bd"/>
</dbReference>
<accession>A0ABW1X3V6</accession>
<evidence type="ECO:0000259" key="1">
    <source>
        <dbReference type="Pfam" id="PF12728"/>
    </source>
</evidence>
<dbReference type="RefSeq" id="WP_343884591.1">
    <property type="nucleotide sequence ID" value="NZ_BAAAKI010000003.1"/>
</dbReference>
<dbReference type="SUPFAM" id="SSF46955">
    <property type="entry name" value="Putative DNA-binding domain"/>
    <property type="match status" value="1"/>
</dbReference>
<dbReference type="InterPro" id="IPR041657">
    <property type="entry name" value="HTH_17"/>
</dbReference>
<name>A0ABW1X3V6_9ACTN</name>
<sequence length="222" mass="23953">MSGLSIDDVAQRLGVSRTVVARLIADGSLPAEKVGSSWVVDAADVAQAADARRGRARPMSPRMATAFLDVMAVAQGEPAVGHLRGLSATERHRLRGRLDRLVAASEPSKLLRSWLSKRHPIHRFSMRGSVDDILQENRCAAAGAAHPRLGLAMGSVIDLHVTKQGARGLVADFWLEQDPRGPVRIHVEEEPRVDLAAALADVADLGGPREDHAVAEVIRSWR</sequence>
<reference evidence="3" key="1">
    <citation type="journal article" date="2019" name="Int. J. Syst. Evol. Microbiol.">
        <title>The Global Catalogue of Microorganisms (GCM) 10K type strain sequencing project: providing services to taxonomists for standard genome sequencing and annotation.</title>
        <authorList>
            <consortium name="The Broad Institute Genomics Platform"/>
            <consortium name="The Broad Institute Genome Sequencing Center for Infectious Disease"/>
            <person name="Wu L."/>
            <person name="Ma J."/>
        </authorList>
    </citation>
    <scope>NUCLEOTIDE SEQUENCE [LARGE SCALE GENOMIC DNA]</scope>
    <source>
        <strain evidence="3">CGMCC 1.15277</strain>
    </source>
</reference>
<proteinExistence type="predicted"/>